<dbReference type="Gene3D" id="3.40.50.150">
    <property type="entry name" value="Vaccinia Virus protein VP39"/>
    <property type="match status" value="1"/>
</dbReference>
<protein>
    <submittedName>
        <fullName evidence="2">Methyltransferase domain-containing protein</fullName>
    </submittedName>
</protein>
<gene>
    <name evidence="2" type="ORF">ACFONC_05245</name>
</gene>
<keyword evidence="3" id="KW-1185">Reference proteome</keyword>
<keyword evidence="2" id="KW-0808">Transferase</keyword>
<dbReference type="GO" id="GO:0032259">
    <property type="term" value="P:methylation"/>
    <property type="evidence" value="ECO:0007669"/>
    <property type="project" value="UniProtKB-KW"/>
</dbReference>
<comment type="caution">
    <text evidence="2">The sequence shown here is derived from an EMBL/GenBank/DDBJ whole genome shotgun (WGS) entry which is preliminary data.</text>
</comment>
<dbReference type="Pfam" id="PF13649">
    <property type="entry name" value="Methyltransf_25"/>
    <property type="match status" value="1"/>
</dbReference>
<proteinExistence type="predicted"/>
<evidence type="ECO:0000259" key="1">
    <source>
        <dbReference type="Pfam" id="PF13649"/>
    </source>
</evidence>
<sequence length="251" mass="26862">MEPIRTFGLFMLTAVAEIVGCYLTAVQEYSSCLHPSGEARMTAGEPNDRAAHWEAVYQQKAPTAVSWYRGHLDTSLALLEQAGMGPDSRVIDVGGGASTLVDDLLDRDVRTVAVLDLSAKSLDVARARLGPRAGRVTWLTGDVTRLALPTAAYTHWHDRAVLHFLTKPDDVQAYAAQAAHAIVPGGHAVIGGFSPDGPERCSGLPVTRRSAHEIAAALGPSFALVTSVSEQHRTPDGAEQSFAYALLRREP</sequence>
<evidence type="ECO:0000313" key="2">
    <source>
        <dbReference type="EMBL" id="MFC3715554.1"/>
    </source>
</evidence>
<dbReference type="InterPro" id="IPR041698">
    <property type="entry name" value="Methyltransf_25"/>
</dbReference>
<dbReference type="EMBL" id="JBHRYA010000003">
    <property type="protein sequence ID" value="MFC3715554.1"/>
    <property type="molecule type" value="Genomic_DNA"/>
</dbReference>
<keyword evidence="2" id="KW-0489">Methyltransferase</keyword>
<dbReference type="Proteomes" id="UP001595705">
    <property type="component" value="Unassembled WGS sequence"/>
</dbReference>
<dbReference type="SUPFAM" id="SSF53335">
    <property type="entry name" value="S-adenosyl-L-methionine-dependent methyltransferases"/>
    <property type="match status" value="1"/>
</dbReference>
<reference evidence="3" key="1">
    <citation type="journal article" date="2019" name="Int. J. Syst. Evol. Microbiol.">
        <title>The Global Catalogue of Microorganisms (GCM) 10K type strain sequencing project: providing services to taxonomists for standard genome sequencing and annotation.</title>
        <authorList>
            <consortium name="The Broad Institute Genomics Platform"/>
            <consortium name="The Broad Institute Genome Sequencing Center for Infectious Disease"/>
            <person name="Wu L."/>
            <person name="Ma J."/>
        </authorList>
    </citation>
    <scope>NUCLEOTIDE SEQUENCE [LARGE SCALE GENOMIC DNA]</scope>
    <source>
        <strain evidence="3">KCTC 42441</strain>
    </source>
</reference>
<feature type="domain" description="Methyltransferase" evidence="1">
    <location>
        <begin position="90"/>
        <end position="186"/>
    </location>
</feature>
<name>A0ABV7XJX0_9GAMM</name>
<dbReference type="GO" id="GO:0008168">
    <property type="term" value="F:methyltransferase activity"/>
    <property type="evidence" value="ECO:0007669"/>
    <property type="project" value="UniProtKB-KW"/>
</dbReference>
<dbReference type="CDD" id="cd02440">
    <property type="entry name" value="AdoMet_MTases"/>
    <property type="match status" value="1"/>
</dbReference>
<accession>A0ABV7XJX0</accession>
<organism evidence="2 3">
    <name type="scientific">Luteimonas soli</name>
    <dbReference type="NCBI Taxonomy" id="1648966"/>
    <lineage>
        <taxon>Bacteria</taxon>
        <taxon>Pseudomonadati</taxon>
        <taxon>Pseudomonadota</taxon>
        <taxon>Gammaproteobacteria</taxon>
        <taxon>Lysobacterales</taxon>
        <taxon>Lysobacteraceae</taxon>
        <taxon>Luteimonas</taxon>
    </lineage>
</organism>
<dbReference type="InterPro" id="IPR029063">
    <property type="entry name" value="SAM-dependent_MTases_sf"/>
</dbReference>
<dbReference type="RefSeq" id="WP_386742662.1">
    <property type="nucleotide sequence ID" value="NZ_JBHRYA010000003.1"/>
</dbReference>
<evidence type="ECO:0000313" key="3">
    <source>
        <dbReference type="Proteomes" id="UP001595705"/>
    </source>
</evidence>